<evidence type="ECO:0000256" key="2">
    <source>
        <dbReference type="ARBA" id="ARBA00007615"/>
    </source>
</evidence>
<dbReference type="CDD" id="cd16325">
    <property type="entry name" value="LolA"/>
    <property type="match status" value="1"/>
</dbReference>
<evidence type="ECO:0000256" key="3">
    <source>
        <dbReference type="ARBA" id="ARBA00011245"/>
    </source>
</evidence>
<dbReference type="Pfam" id="PF03548">
    <property type="entry name" value="LolA"/>
    <property type="match status" value="1"/>
</dbReference>
<evidence type="ECO:0000256" key="8">
    <source>
        <dbReference type="ARBA" id="ARBA00022927"/>
    </source>
</evidence>
<protein>
    <recommendedName>
        <fullName evidence="4 10">Outer-membrane lipoprotein carrier protein</fullName>
    </recommendedName>
</protein>
<organism evidence="11 12">
    <name type="scientific">Candidatus Methylophosphatis roskildensis</name>
    <dbReference type="NCBI Taxonomy" id="2899263"/>
    <lineage>
        <taxon>Bacteria</taxon>
        <taxon>Pseudomonadati</taxon>
        <taxon>Pseudomonadota</taxon>
        <taxon>Betaproteobacteria</taxon>
        <taxon>Nitrosomonadales</taxon>
        <taxon>Sterolibacteriaceae</taxon>
        <taxon>Candidatus Methylophosphatis</taxon>
    </lineage>
</organism>
<dbReference type="GO" id="GO:0042597">
    <property type="term" value="C:periplasmic space"/>
    <property type="evidence" value="ECO:0007669"/>
    <property type="project" value="UniProtKB-SubCell"/>
</dbReference>
<evidence type="ECO:0000256" key="6">
    <source>
        <dbReference type="ARBA" id="ARBA00022729"/>
    </source>
</evidence>
<proteinExistence type="inferred from homology"/>
<dbReference type="Gene3D" id="2.50.20.10">
    <property type="entry name" value="Lipoprotein localisation LolA/LolB/LppX"/>
    <property type="match status" value="1"/>
</dbReference>
<keyword evidence="9 10" id="KW-0143">Chaperone</keyword>
<dbReference type="InterPro" id="IPR018323">
    <property type="entry name" value="OM_lipoprot_carrier_LolA_Pbac"/>
</dbReference>
<evidence type="ECO:0000256" key="9">
    <source>
        <dbReference type="ARBA" id="ARBA00023186"/>
    </source>
</evidence>
<evidence type="ECO:0000313" key="11">
    <source>
        <dbReference type="EMBL" id="MBK6973555.1"/>
    </source>
</evidence>
<dbReference type="SUPFAM" id="SSF89392">
    <property type="entry name" value="Prokaryotic lipoproteins and lipoprotein localization factors"/>
    <property type="match status" value="1"/>
</dbReference>
<dbReference type="InterPro" id="IPR029046">
    <property type="entry name" value="LolA/LolB/LppX"/>
</dbReference>
<keyword evidence="5 10" id="KW-0813">Transport</keyword>
<dbReference type="NCBIfam" id="NF000661">
    <property type="entry name" value="PRK00031.1-3"/>
    <property type="match status" value="1"/>
</dbReference>
<dbReference type="HAMAP" id="MF_00240">
    <property type="entry name" value="LolA"/>
    <property type="match status" value="1"/>
</dbReference>
<reference evidence="11" key="1">
    <citation type="submission" date="2020-10" db="EMBL/GenBank/DDBJ databases">
        <title>Connecting structure to function with the recovery of over 1000 high-quality activated sludge metagenome-assembled genomes encoding full-length rRNA genes using long-read sequencing.</title>
        <authorList>
            <person name="Singleton C.M."/>
            <person name="Petriglieri F."/>
            <person name="Kristensen J.M."/>
            <person name="Kirkegaard R.H."/>
            <person name="Michaelsen T.Y."/>
            <person name="Andersen M.H."/>
            <person name="Karst S.M."/>
            <person name="Dueholm M.S."/>
            <person name="Nielsen P.H."/>
            <person name="Albertsen M."/>
        </authorList>
    </citation>
    <scope>NUCLEOTIDE SEQUENCE</scope>
    <source>
        <strain evidence="11">Bjer_18-Q3-R1-45_BAT3C.347</strain>
    </source>
</reference>
<comment type="subcellular location">
    <subcellularLocation>
        <location evidence="1 10">Periplasm</location>
    </subcellularLocation>
</comment>
<keyword evidence="7 10" id="KW-0574">Periplasm</keyword>
<dbReference type="PANTHER" id="PTHR35869:SF1">
    <property type="entry name" value="OUTER-MEMBRANE LIPOPROTEIN CARRIER PROTEIN"/>
    <property type="match status" value="1"/>
</dbReference>
<comment type="caution">
    <text evidence="11">The sequence shown here is derived from an EMBL/GenBank/DDBJ whole genome shotgun (WGS) entry which is preliminary data.</text>
</comment>
<evidence type="ECO:0000256" key="1">
    <source>
        <dbReference type="ARBA" id="ARBA00004418"/>
    </source>
</evidence>
<dbReference type="InterPro" id="IPR004564">
    <property type="entry name" value="OM_lipoprot_carrier_LolA-like"/>
</dbReference>
<evidence type="ECO:0000313" key="12">
    <source>
        <dbReference type="Proteomes" id="UP000807785"/>
    </source>
</evidence>
<dbReference type="EMBL" id="JADJEV010000003">
    <property type="protein sequence ID" value="MBK6973555.1"/>
    <property type="molecule type" value="Genomic_DNA"/>
</dbReference>
<gene>
    <name evidence="10 11" type="primary">lolA</name>
    <name evidence="11" type="ORF">IPH26_11645</name>
</gene>
<keyword evidence="11" id="KW-0449">Lipoprotein</keyword>
<dbReference type="NCBIfam" id="TIGR00547">
    <property type="entry name" value="lolA"/>
    <property type="match status" value="1"/>
</dbReference>
<sequence precursor="true">MKPVRLLKAALLTLAVTLSGMADAAGIEQLRTFIENTRGAKAAFTQTVSASSGRKPQISSGSFAFSRPGKFRWIYDKPYYQLLVSDGEKLWIYDRDLNQVTVKRVGNALGSSPAALLAGDNAFETNFSVKNAGNADGLEWIEATPNQPDGSFELVRIGFRDNLPQAMQLKDSFGQTTRLEFSALQANSALDAELFRFTAPAGADVVSE</sequence>
<dbReference type="AlphaFoldDB" id="A0A9D7HUC8"/>
<evidence type="ECO:0000256" key="5">
    <source>
        <dbReference type="ARBA" id="ARBA00022448"/>
    </source>
</evidence>
<evidence type="ECO:0000256" key="7">
    <source>
        <dbReference type="ARBA" id="ARBA00022764"/>
    </source>
</evidence>
<comment type="similarity">
    <text evidence="2 10">Belongs to the LolA family.</text>
</comment>
<accession>A0A9D7HUC8</accession>
<comment type="function">
    <text evidence="10">Participates in the translocation of lipoproteins from the inner membrane to the outer membrane. Only forms a complex with a lipoprotein if the residue after the N-terminal Cys is not an aspartate (The Asp acts as a targeting signal to indicate that the lipoprotein should stay in the inner membrane).</text>
</comment>
<dbReference type="PANTHER" id="PTHR35869">
    <property type="entry name" value="OUTER-MEMBRANE LIPOPROTEIN CARRIER PROTEIN"/>
    <property type="match status" value="1"/>
</dbReference>
<feature type="signal peptide" evidence="10">
    <location>
        <begin position="1"/>
        <end position="24"/>
    </location>
</feature>
<dbReference type="Proteomes" id="UP000807785">
    <property type="component" value="Unassembled WGS sequence"/>
</dbReference>
<name>A0A9D7HUC8_9PROT</name>
<evidence type="ECO:0000256" key="4">
    <source>
        <dbReference type="ARBA" id="ARBA00014035"/>
    </source>
</evidence>
<feature type="chain" id="PRO_5039774459" description="Outer-membrane lipoprotein carrier protein" evidence="10">
    <location>
        <begin position="25"/>
        <end position="208"/>
    </location>
</feature>
<dbReference type="GO" id="GO:0044874">
    <property type="term" value="P:lipoprotein localization to outer membrane"/>
    <property type="evidence" value="ECO:0007669"/>
    <property type="project" value="UniProtKB-UniRule"/>
</dbReference>
<comment type="subunit">
    <text evidence="3 10">Monomer.</text>
</comment>
<keyword evidence="8 10" id="KW-0653">Protein transport</keyword>
<keyword evidence="6 10" id="KW-0732">Signal</keyword>
<evidence type="ECO:0000256" key="10">
    <source>
        <dbReference type="HAMAP-Rule" id="MF_00240"/>
    </source>
</evidence>
<dbReference type="GO" id="GO:0042953">
    <property type="term" value="P:lipoprotein transport"/>
    <property type="evidence" value="ECO:0007669"/>
    <property type="project" value="InterPro"/>
</dbReference>